<evidence type="ECO:0000313" key="1">
    <source>
        <dbReference type="EMBL" id="KAF6474940.1"/>
    </source>
</evidence>
<reference evidence="1 2" key="1">
    <citation type="journal article" date="2020" name="Nature">
        <title>Six reference-quality genomes reveal evolution of bat adaptations.</title>
        <authorList>
            <person name="Jebb D."/>
            <person name="Huang Z."/>
            <person name="Pippel M."/>
            <person name="Hughes G.M."/>
            <person name="Lavrichenko K."/>
            <person name="Devanna P."/>
            <person name="Winkler S."/>
            <person name="Jermiin L.S."/>
            <person name="Skirmuntt E.C."/>
            <person name="Katzourakis A."/>
            <person name="Burkitt-Gray L."/>
            <person name="Ray D.A."/>
            <person name="Sullivan K.A.M."/>
            <person name="Roscito J.G."/>
            <person name="Kirilenko B.M."/>
            <person name="Davalos L.M."/>
            <person name="Corthals A.P."/>
            <person name="Power M.L."/>
            <person name="Jones G."/>
            <person name="Ransome R.D."/>
            <person name="Dechmann D.K.N."/>
            <person name="Locatelli A.G."/>
            <person name="Puechmaille S.J."/>
            <person name="Fedrigo O."/>
            <person name="Jarvis E.D."/>
            <person name="Hiller M."/>
            <person name="Vernes S.C."/>
            <person name="Myers E.W."/>
            <person name="Teeling E.C."/>
        </authorList>
    </citation>
    <scope>NUCLEOTIDE SEQUENCE [LARGE SCALE GENOMIC DNA]</scope>
    <source>
        <strain evidence="1">MRouAeg1</strain>
        <tissue evidence="1">Muscle</tissue>
    </source>
</reference>
<dbReference type="Proteomes" id="UP000593571">
    <property type="component" value="Unassembled WGS sequence"/>
</dbReference>
<proteinExistence type="predicted"/>
<name>A0A7J8HSD2_ROUAE</name>
<gene>
    <name evidence="1" type="ORF">HJG63_011058</name>
</gene>
<organism evidence="1 2">
    <name type="scientific">Rousettus aegyptiacus</name>
    <name type="common">Egyptian fruit bat</name>
    <name type="synonym">Pteropus aegyptiacus</name>
    <dbReference type="NCBI Taxonomy" id="9407"/>
    <lineage>
        <taxon>Eukaryota</taxon>
        <taxon>Metazoa</taxon>
        <taxon>Chordata</taxon>
        <taxon>Craniata</taxon>
        <taxon>Vertebrata</taxon>
        <taxon>Euteleostomi</taxon>
        <taxon>Mammalia</taxon>
        <taxon>Eutheria</taxon>
        <taxon>Laurasiatheria</taxon>
        <taxon>Chiroptera</taxon>
        <taxon>Yinpterochiroptera</taxon>
        <taxon>Pteropodoidea</taxon>
        <taxon>Pteropodidae</taxon>
        <taxon>Rousettinae</taxon>
        <taxon>Rousettus</taxon>
    </lineage>
</organism>
<dbReference type="EMBL" id="JACASE010000004">
    <property type="protein sequence ID" value="KAF6474940.1"/>
    <property type="molecule type" value="Genomic_DNA"/>
</dbReference>
<protein>
    <submittedName>
        <fullName evidence="1">Uncharacterized protein</fullName>
    </submittedName>
</protein>
<accession>A0A7J8HSD2</accession>
<comment type="caution">
    <text evidence="1">The sequence shown here is derived from an EMBL/GenBank/DDBJ whole genome shotgun (WGS) entry which is preliminary data.</text>
</comment>
<keyword evidence="2" id="KW-1185">Reference proteome</keyword>
<sequence length="147" mass="16100">MAVFFPPERKRTLPPPPDPASSFQVHIPLVPLAGVLQGPRRLVLLVVFEACLGEPGAEPHCLSLTQMRKALLLPSGSSDVKHLLLRKCHWQGTCGKVKSGNGRIQKHLAMCTNGRAVAHKRLLFSLKLSSSCCSSNLYLVHMTFLNP</sequence>
<dbReference type="AlphaFoldDB" id="A0A7J8HSD2"/>
<evidence type="ECO:0000313" key="2">
    <source>
        <dbReference type="Proteomes" id="UP000593571"/>
    </source>
</evidence>